<keyword evidence="2" id="KW-1185">Reference proteome</keyword>
<dbReference type="Proteomes" id="UP001066276">
    <property type="component" value="Chromosome 3_2"/>
</dbReference>
<dbReference type="AlphaFoldDB" id="A0AAV7TJM0"/>
<proteinExistence type="predicted"/>
<accession>A0AAV7TJM0</accession>
<sequence length="82" mass="9096">MNVIGPTRQHWAGTCGLVDQPLNCLEGADHGGRGCGGLRKQERLPGQPQCRWRAPAPWFQVSRSTRGTPCMGAGLRRNWDQR</sequence>
<name>A0AAV7TJM0_PLEWA</name>
<reference evidence="1" key="1">
    <citation type="journal article" date="2022" name="bioRxiv">
        <title>Sequencing and chromosome-scale assembly of the giantPleurodeles waltlgenome.</title>
        <authorList>
            <person name="Brown T."/>
            <person name="Elewa A."/>
            <person name="Iarovenko S."/>
            <person name="Subramanian E."/>
            <person name="Araus A.J."/>
            <person name="Petzold A."/>
            <person name="Susuki M."/>
            <person name="Suzuki K.-i.T."/>
            <person name="Hayashi T."/>
            <person name="Toyoda A."/>
            <person name="Oliveira C."/>
            <person name="Osipova E."/>
            <person name="Leigh N.D."/>
            <person name="Simon A."/>
            <person name="Yun M.H."/>
        </authorList>
    </citation>
    <scope>NUCLEOTIDE SEQUENCE</scope>
    <source>
        <strain evidence="1">20211129_DDA</strain>
        <tissue evidence="1">Liver</tissue>
    </source>
</reference>
<protein>
    <submittedName>
        <fullName evidence="1">Uncharacterized protein</fullName>
    </submittedName>
</protein>
<evidence type="ECO:0000313" key="2">
    <source>
        <dbReference type="Proteomes" id="UP001066276"/>
    </source>
</evidence>
<comment type="caution">
    <text evidence="1">The sequence shown here is derived from an EMBL/GenBank/DDBJ whole genome shotgun (WGS) entry which is preliminary data.</text>
</comment>
<organism evidence="1 2">
    <name type="scientific">Pleurodeles waltl</name>
    <name type="common">Iberian ribbed newt</name>
    <dbReference type="NCBI Taxonomy" id="8319"/>
    <lineage>
        <taxon>Eukaryota</taxon>
        <taxon>Metazoa</taxon>
        <taxon>Chordata</taxon>
        <taxon>Craniata</taxon>
        <taxon>Vertebrata</taxon>
        <taxon>Euteleostomi</taxon>
        <taxon>Amphibia</taxon>
        <taxon>Batrachia</taxon>
        <taxon>Caudata</taxon>
        <taxon>Salamandroidea</taxon>
        <taxon>Salamandridae</taxon>
        <taxon>Pleurodelinae</taxon>
        <taxon>Pleurodeles</taxon>
    </lineage>
</organism>
<evidence type="ECO:0000313" key="1">
    <source>
        <dbReference type="EMBL" id="KAJ1176626.1"/>
    </source>
</evidence>
<gene>
    <name evidence="1" type="ORF">NDU88_001897</name>
</gene>
<dbReference type="EMBL" id="JANPWB010000006">
    <property type="protein sequence ID" value="KAJ1176626.1"/>
    <property type="molecule type" value="Genomic_DNA"/>
</dbReference>